<feature type="region of interest" description="Disordered" evidence="1">
    <location>
        <begin position="162"/>
        <end position="197"/>
    </location>
</feature>
<dbReference type="InterPro" id="IPR039327">
    <property type="entry name" value="CON7-like"/>
</dbReference>
<evidence type="ECO:0000256" key="2">
    <source>
        <dbReference type="SAM" id="Phobius"/>
    </source>
</evidence>
<dbReference type="RefSeq" id="XP_070900241.1">
    <property type="nucleotide sequence ID" value="XM_071049504.1"/>
</dbReference>
<evidence type="ECO:0000259" key="3">
    <source>
        <dbReference type="Pfam" id="PF17111"/>
    </source>
</evidence>
<name>A0ABR4KM03_9EURO</name>
<dbReference type="GeneID" id="98164668"/>
<dbReference type="EMBL" id="JBFXLR010000016">
    <property type="protein sequence ID" value="KAL2852238.1"/>
    <property type="molecule type" value="Genomic_DNA"/>
</dbReference>
<dbReference type="PANTHER" id="PTHR36167">
    <property type="entry name" value="C2H2 FINGER DOMAIN TRANSCRIPTION FACTOR (EUROFUNG)-RELATED"/>
    <property type="match status" value="1"/>
</dbReference>
<dbReference type="PANTHER" id="PTHR36167:SF3">
    <property type="entry name" value="C2H2 FINGER DOMAIN TRANSCRIPTION FACTOR (EUROFUNG)-RELATED"/>
    <property type="match status" value="1"/>
</dbReference>
<keyword evidence="2" id="KW-0812">Transmembrane</keyword>
<feature type="transmembrane region" description="Helical" evidence="2">
    <location>
        <begin position="387"/>
        <end position="408"/>
    </location>
</feature>
<dbReference type="Proteomes" id="UP001610444">
    <property type="component" value="Unassembled WGS sequence"/>
</dbReference>
<evidence type="ECO:0000256" key="1">
    <source>
        <dbReference type="SAM" id="MobiDB-lite"/>
    </source>
</evidence>
<evidence type="ECO:0000313" key="5">
    <source>
        <dbReference type="Proteomes" id="UP001610444"/>
    </source>
</evidence>
<dbReference type="Pfam" id="PF17111">
    <property type="entry name" value="PigL_N"/>
    <property type="match status" value="1"/>
</dbReference>
<evidence type="ECO:0000313" key="4">
    <source>
        <dbReference type="EMBL" id="KAL2852238.1"/>
    </source>
</evidence>
<feature type="transmembrane region" description="Helical" evidence="2">
    <location>
        <begin position="420"/>
        <end position="444"/>
    </location>
</feature>
<feature type="domain" description="Azaphilone pigments biosynthesis cluster protein L N-terminal" evidence="3">
    <location>
        <begin position="2"/>
        <end position="118"/>
    </location>
</feature>
<organism evidence="4 5">
    <name type="scientific">Aspergillus pseudodeflectus</name>
    <dbReference type="NCBI Taxonomy" id="176178"/>
    <lineage>
        <taxon>Eukaryota</taxon>
        <taxon>Fungi</taxon>
        <taxon>Dikarya</taxon>
        <taxon>Ascomycota</taxon>
        <taxon>Pezizomycotina</taxon>
        <taxon>Eurotiomycetes</taxon>
        <taxon>Eurotiomycetidae</taxon>
        <taxon>Eurotiales</taxon>
        <taxon>Aspergillaceae</taxon>
        <taxon>Aspergillus</taxon>
        <taxon>Aspergillus subgen. Nidulantes</taxon>
    </lineage>
</organism>
<reference evidence="4 5" key="1">
    <citation type="submission" date="2024-07" db="EMBL/GenBank/DDBJ databases">
        <title>Section-level genome sequencing and comparative genomics of Aspergillus sections Usti and Cavernicolus.</title>
        <authorList>
            <consortium name="Lawrence Berkeley National Laboratory"/>
            <person name="Nybo J.L."/>
            <person name="Vesth T.C."/>
            <person name="Theobald S."/>
            <person name="Frisvad J.C."/>
            <person name="Larsen T.O."/>
            <person name="Kjaerboelling I."/>
            <person name="Rothschild-Mancinelli K."/>
            <person name="Lyhne E.K."/>
            <person name="Kogle M.E."/>
            <person name="Barry K."/>
            <person name="Clum A."/>
            <person name="Na H."/>
            <person name="Ledsgaard L."/>
            <person name="Lin J."/>
            <person name="Lipzen A."/>
            <person name="Kuo A."/>
            <person name="Riley R."/>
            <person name="Mondo S."/>
            <person name="LaButti K."/>
            <person name="Haridas S."/>
            <person name="Pangalinan J."/>
            <person name="Salamov A.A."/>
            <person name="Simmons B.A."/>
            <person name="Magnuson J.K."/>
            <person name="Chen J."/>
            <person name="Drula E."/>
            <person name="Henrissat B."/>
            <person name="Wiebenga A."/>
            <person name="Lubbers R.J."/>
            <person name="Gomes A.C."/>
            <person name="Macurrencykelacurrency M.R."/>
            <person name="Stajich J."/>
            <person name="Grigoriev I.V."/>
            <person name="Mortensen U.H."/>
            <person name="De vries R.P."/>
            <person name="Baker S.E."/>
            <person name="Andersen M.R."/>
        </authorList>
    </citation>
    <scope>NUCLEOTIDE SEQUENCE [LARGE SCALE GENOMIC DNA]</scope>
    <source>
        <strain evidence="4 5">CBS 756.74</strain>
    </source>
</reference>
<protein>
    <recommendedName>
        <fullName evidence="3">Azaphilone pigments biosynthesis cluster protein L N-terminal domain-containing protein</fullName>
    </recommendedName>
</protein>
<accession>A0ABR4KM03</accession>
<comment type="caution">
    <text evidence="4">The sequence shown here is derived from an EMBL/GenBank/DDBJ whole genome shotgun (WGS) entry which is preliminary data.</text>
</comment>
<sequence>MAEPIGLAAGILALAEAGFKLSKTLHGVGSSIANARSELTELAGELDNFASVLVSVGEVIQRSDNDGGLSSSDNLVKVTEQILDKCGLEFEKIRKMVKLPVAVTTGSGSIPAWDRIRWSIRKSKTTRLKVSLEYSKTSLMLMLQTLHLAVGLHALRSLEKISDGGDNTEPGRQRKILMGTRTTPPRAYSPERPQPGSVNATSNYIDSAQFIVKNTVAAVCGAAGEPIFDSGSLDIIEKEIQKMVTEYTASSDVFQSRIAQGKPSSLLDSLKRMGQSELEHVFDESGDIALVNEIGDLERDLGILHTVFLAQKELINQMIATCNELRHGQHLFAAINSLTWVSSVIDGCKTQVTGMLRTCRAVIISLDTLIQAKQFQKKSNTGTRSKIVMFAWLLLMPLIPVVLTPALILEPSSDGPFFFLRTISCLVVYSVPFCTLLISLAPVLRRINSPGALMRIKAATRAIWSALPGRVPE</sequence>
<dbReference type="InterPro" id="IPR031348">
    <property type="entry name" value="PigL_N"/>
</dbReference>
<proteinExistence type="predicted"/>
<keyword evidence="2" id="KW-0472">Membrane</keyword>
<keyword evidence="2" id="KW-1133">Transmembrane helix</keyword>
<gene>
    <name evidence="4" type="ORF">BJX68DRAFT_62179</name>
</gene>
<keyword evidence="5" id="KW-1185">Reference proteome</keyword>